<name>A0A507DS86_9FUNG</name>
<comment type="subcellular location">
    <subcellularLocation>
        <location evidence="1 9">Membrane</location>
        <topology evidence="1 9">Multi-pass membrane protein</topology>
    </subcellularLocation>
</comment>
<dbReference type="CDD" id="cd03684">
    <property type="entry name" value="ClC_3_like"/>
    <property type="match status" value="1"/>
</dbReference>
<evidence type="ECO:0000256" key="2">
    <source>
        <dbReference type="ARBA" id="ARBA00022448"/>
    </source>
</evidence>
<gene>
    <name evidence="12" type="ORF">PhCBS80983_g05870</name>
</gene>
<protein>
    <recommendedName>
        <fullName evidence="9">Chloride channel protein</fullName>
    </recommendedName>
</protein>
<evidence type="ECO:0000256" key="10">
    <source>
        <dbReference type="SAM" id="MobiDB-lite"/>
    </source>
</evidence>
<feature type="transmembrane region" description="Helical" evidence="9">
    <location>
        <begin position="323"/>
        <end position="346"/>
    </location>
</feature>
<dbReference type="SUPFAM" id="SSF81340">
    <property type="entry name" value="Clc chloride channel"/>
    <property type="match status" value="1"/>
</dbReference>
<dbReference type="AlphaFoldDB" id="A0A507DS86"/>
<accession>A0A507DS86</accession>
<dbReference type="Gene3D" id="1.10.3080.10">
    <property type="entry name" value="Clc chloride channel"/>
    <property type="match status" value="1"/>
</dbReference>
<dbReference type="GO" id="GO:0005794">
    <property type="term" value="C:Golgi apparatus"/>
    <property type="evidence" value="ECO:0007669"/>
    <property type="project" value="TreeGrafter"/>
</dbReference>
<keyword evidence="5 9" id="KW-0406">Ion transport</keyword>
<keyword evidence="7 9" id="KW-0868">Chloride</keyword>
<organism evidence="12 13">
    <name type="scientific">Powellomyces hirtus</name>
    <dbReference type="NCBI Taxonomy" id="109895"/>
    <lineage>
        <taxon>Eukaryota</taxon>
        <taxon>Fungi</taxon>
        <taxon>Fungi incertae sedis</taxon>
        <taxon>Chytridiomycota</taxon>
        <taxon>Chytridiomycota incertae sedis</taxon>
        <taxon>Chytridiomycetes</taxon>
        <taxon>Spizellomycetales</taxon>
        <taxon>Powellomycetaceae</taxon>
        <taxon>Powellomyces</taxon>
    </lineage>
</organism>
<feature type="transmembrane region" description="Helical" evidence="9">
    <location>
        <begin position="454"/>
        <end position="472"/>
    </location>
</feature>
<feature type="transmembrane region" description="Helical" evidence="9">
    <location>
        <begin position="380"/>
        <end position="404"/>
    </location>
</feature>
<reference evidence="12 13" key="1">
    <citation type="journal article" date="2019" name="Sci. Rep.">
        <title>Comparative genomics of chytrid fungi reveal insights into the obligate biotrophic and pathogenic lifestyle of Synchytrium endobioticum.</title>
        <authorList>
            <person name="van de Vossenberg B.T.L.H."/>
            <person name="Warris S."/>
            <person name="Nguyen H.D.T."/>
            <person name="van Gent-Pelzer M.P.E."/>
            <person name="Joly D.L."/>
            <person name="van de Geest H.C."/>
            <person name="Bonants P.J.M."/>
            <person name="Smith D.S."/>
            <person name="Levesque C.A."/>
            <person name="van der Lee T.A.J."/>
        </authorList>
    </citation>
    <scope>NUCLEOTIDE SEQUENCE [LARGE SCALE GENOMIC DNA]</scope>
    <source>
        <strain evidence="12 13">CBS 809.83</strain>
    </source>
</reference>
<feature type="transmembrane region" description="Helical" evidence="9">
    <location>
        <begin position="492"/>
        <end position="512"/>
    </location>
</feature>
<feature type="compositionally biased region" description="Gly residues" evidence="10">
    <location>
        <begin position="113"/>
        <end position="123"/>
    </location>
</feature>
<feature type="region of interest" description="Disordered" evidence="10">
    <location>
        <begin position="109"/>
        <end position="145"/>
    </location>
</feature>
<evidence type="ECO:0000256" key="9">
    <source>
        <dbReference type="RuleBase" id="RU361221"/>
    </source>
</evidence>
<keyword evidence="8" id="KW-0129">CBS domain</keyword>
<dbReference type="Gene3D" id="3.10.580.20">
    <property type="match status" value="1"/>
</dbReference>
<keyword evidence="3 9" id="KW-0812">Transmembrane</keyword>
<comment type="caution">
    <text evidence="9">Lacks conserved residue(s) required for the propagation of feature annotation.</text>
</comment>
<dbReference type="Gene3D" id="3.90.1280.20">
    <property type="match status" value="1"/>
</dbReference>
<dbReference type="GO" id="GO:0005769">
    <property type="term" value="C:early endosome"/>
    <property type="evidence" value="ECO:0007669"/>
    <property type="project" value="TreeGrafter"/>
</dbReference>
<evidence type="ECO:0000256" key="8">
    <source>
        <dbReference type="PROSITE-ProRule" id="PRU00703"/>
    </source>
</evidence>
<feature type="transmembrane region" description="Helical" evidence="9">
    <location>
        <begin position="551"/>
        <end position="569"/>
    </location>
</feature>
<comment type="caution">
    <text evidence="12">The sequence shown here is derived from an EMBL/GenBank/DDBJ whole genome shotgun (WGS) entry which is preliminary data.</text>
</comment>
<dbReference type="GO" id="GO:0005247">
    <property type="term" value="F:voltage-gated chloride channel activity"/>
    <property type="evidence" value="ECO:0007669"/>
    <property type="project" value="TreeGrafter"/>
</dbReference>
<dbReference type="PANTHER" id="PTHR45711">
    <property type="entry name" value="CHLORIDE CHANNEL PROTEIN"/>
    <property type="match status" value="1"/>
</dbReference>
<feature type="transmembrane region" description="Helical" evidence="9">
    <location>
        <begin position="575"/>
        <end position="597"/>
    </location>
</feature>
<evidence type="ECO:0000256" key="6">
    <source>
        <dbReference type="ARBA" id="ARBA00023136"/>
    </source>
</evidence>
<evidence type="ECO:0000256" key="1">
    <source>
        <dbReference type="ARBA" id="ARBA00004141"/>
    </source>
</evidence>
<proteinExistence type="inferred from homology"/>
<dbReference type="SUPFAM" id="SSF54631">
    <property type="entry name" value="CBS-domain pair"/>
    <property type="match status" value="1"/>
</dbReference>
<dbReference type="InterPro" id="IPR000644">
    <property type="entry name" value="CBS_dom"/>
</dbReference>
<dbReference type="CDD" id="cd04591">
    <property type="entry name" value="CBS_pair_voltage-gated_CLC_euk_bac"/>
    <property type="match status" value="1"/>
</dbReference>
<dbReference type="PANTHER" id="PTHR45711:SF6">
    <property type="entry name" value="CHLORIDE CHANNEL PROTEIN"/>
    <property type="match status" value="1"/>
</dbReference>
<evidence type="ECO:0000313" key="12">
    <source>
        <dbReference type="EMBL" id="TPX54583.1"/>
    </source>
</evidence>
<keyword evidence="6 9" id="KW-0472">Membrane</keyword>
<dbReference type="InterPro" id="IPR001807">
    <property type="entry name" value="ClC"/>
</dbReference>
<dbReference type="Proteomes" id="UP000318582">
    <property type="component" value="Unassembled WGS sequence"/>
</dbReference>
<evidence type="ECO:0000256" key="3">
    <source>
        <dbReference type="ARBA" id="ARBA00022692"/>
    </source>
</evidence>
<evidence type="ECO:0000256" key="4">
    <source>
        <dbReference type="ARBA" id="ARBA00022989"/>
    </source>
</evidence>
<evidence type="ECO:0000259" key="11">
    <source>
        <dbReference type="PROSITE" id="PS51371"/>
    </source>
</evidence>
<dbReference type="InterPro" id="IPR046342">
    <property type="entry name" value="CBS_dom_sf"/>
</dbReference>
<dbReference type="STRING" id="109895.A0A507DS86"/>
<dbReference type="InterPro" id="IPR014743">
    <property type="entry name" value="Cl-channel_core"/>
</dbReference>
<dbReference type="PROSITE" id="PS51371">
    <property type="entry name" value="CBS"/>
    <property type="match status" value="1"/>
</dbReference>
<dbReference type="FunFam" id="1.10.3080.10:FF:000011">
    <property type="entry name" value="Chloride channel protein"/>
    <property type="match status" value="1"/>
</dbReference>
<keyword evidence="13" id="KW-1185">Reference proteome</keyword>
<keyword evidence="2 9" id="KW-0813">Transport</keyword>
<evidence type="ECO:0000256" key="7">
    <source>
        <dbReference type="ARBA" id="ARBA00023214"/>
    </source>
</evidence>
<dbReference type="PRINTS" id="PR00762">
    <property type="entry name" value="CLCHANNEL"/>
</dbReference>
<sequence length="864" mass="94602">MTRHKAPSPSPSSHSNAPLLLRRESTDTLDGASGGMTPDLIAEEDAALVGANAPTAVRSLPQGESRDLLETEEGLIDFGPSSFTFKRPGAGPRHESFLGGLASSFRSFQDSGSGRGTSTGGTTGWSSGVYTGPSNSERIDNYDPSTSEWAMEGTGRRVAYDNFTTIDWIHDFSKERVRIRNLRTLSGPVGTLRKAFDACQAWILVFLVGAVTGILAAYIDVISEWASDMKEGYCKDGFYLNRKFCCWHVEGNERCHTWATWSDAFHAESALARWWAEYFMFVVFGTSFALASAILVRVYAPYAAGSGIPEVKTILGGFVIRKFLGGWTLLIKCIGLCLSVGSGLSLGKEGPLVHVACCVGNILPRIFEKYAKNEAKKREILSASSAAGVSVAFGAPIGGVLFSLEEVSYYFPYKTMWRSFFCAMVAAISLQLVNPFRTGKLVLFAVEYKRAWHGFELPFFVLLGGLYGSFFIRMNIRIAAYRKNSWLKDWSISEVGVISLVTTLLSFTHPFLRVSSVELVANLFKECVENDTDFYGLCSDPSQALSSVVKYLILAAGMKIFFTTFTFGIRVPAGIFIPSMAIGACVGRALGIGMQLWQRAYPSMWMFTACKPHEQCVTPGTYAMVGAAAALGGVTRMTVSLTVIMFELTGALTYILPIMLTVMVSKWVGDALGTESIYDALIHLNGYPFLDSKTDYIWNTTAGSVMTRVEDLDVIVSSGCTIENLEELLQTTSFKGYPVVDSQETMGLIGYAGSAELRYALDQARRSGLPPTTPCTFSDTSVSALGLPGSFSLEEEQNPNYLDLGPWTDHTPMTISPRFPMEMVLELFKKMGLRYVIVYQDGRANGIITKKDLLRHVGIEKLGH</sequence>
<dbReference type="GO" id="GO:0005886">
    <property type="term" value="C:plasma membrane"/>
    <property type="evidence" value="ECO:0007669"/>
    <property type="project" value="TreeGrafter"/>
</dbReference>
<evidence type="ECO:0000256" key="5">
    <source>
        <dbReference type="ARBA" id="ARBA00023065"/>
    </source>
</evidence>
<keyword evidence="4 9" id="KW-1133">Transmembrane helix</keyword>
<feature type="region of interest" description="Disordered" evidence="10">
    <location>
        <begin position="1"/>
        <end position="38"/>
    </location>
</feature>
<dbReference type="Pfam" id="PF00571">
    <property type="entry name" value="CBS"/>
    <property type="match status" value="1"/>
</dbReference>
<feature type="transmembrane region" description="Helical" evidence="9">
    <location>
        <begin position="278"/>
        <end position="302"/>
    </location>
</feature>
<comment type="similarity">
    <text evidence="9">Belongs to the chloride channel (TC 2.A.49) family.</text>
</comment>
<feature type="transmembrane region" description="Helical" evidence="9">
    <location>
        <begin position="201"/>
        <end position="219"/>
    </location>
</feature>
<feature type="transmembrane region" description="Helical" evidence="9">
    <location>
        <begin position="416"/>
        <end position="433"/>
    </location>
</feature>
<dbReference type="EMBL" id="QEAQ01000149">
    <property type="protein sequence ID" value="TPX54583.1"/>
    <property type="molecule type" value="Genomic_DNA"/>
</dbReference>
<dbReference type="Pfam" id="PF00654">
    <property type="entry name" value="Voltage_CLC"/>
    <property type="match status" value="1"/>
</dbReference>
<feature type="domain" description="CBS" evidence="11">
    <location>
        <begin position="808"/>
        <end position="864"/>
    </location>
</feature>
<evidence type="ECO:0000313" key="13">
    <source>
        <dbReference type="Proteomes" id="UP000318582"/>
    </source>
</evidence>